<protein>
    <submittedName>
        <fullName evidence="3">Metalloendopeptidase</fullName>
    </submittedName>
</protein>
<reference evidence="3 4" key="1">
    <citation type="submission" date="2015-10" db="EMBL/GenBank/DDBJ databases">
        <title>Metagenome-Assembled Genomes uncover a global brackish microbiome.</title>
        <authorList>
            <person name="Hugerth L.W."/>
            <person name="Larsson J."/>
            <person name="Alneberg J."/>
            <person name="Lindh M.V."/>
            <person name="Legrand C."/>
            <person name="Pinhassi J."/>
            <person name="Andersson A.F."/>
        </authorList>
    </citation>
    <scope>NUCLEOTIDE SEQUENCE [LARGE SCALE GENOMIC DNA]</scope>
    <source>
        <strain evidence="3">BACL2 MAG-121220-bin52</strain>
    </source>
</reference>
<dbReference type="Proteomes" id="UP000054017">
    <property type="component" value="Unassembled WGS sequence"/>
</dbReference>
<gene>
    <name evidence="3" type="ORF">ABR65_05335</name>
</gene>
<name>A0A0R2P865_9ACTN</name>
<dbReference type="InterPro" id="IPR011055">
    <property type="entry name" value="Dup_hybrid_motif"/>
</dbReference>
<feature type="domain" description="M23ase beta-sheet core" evidence="2">
    <location>
        <begin position="45"/>
        <end position="148"/>
    </location>
</feature>
<organism evidence="3 4">
    <name type="scientific">Actinobacteria bacterium BACL2 MAG-121220-bin52</name>
    <dbReference type="NCBI Taxonomy" id="1655573"/>
    <lineage>
        <taxon>Bacteria</taxon>
        <taxon>Bacillati</taxon>
        <taxon>Actinomycetota</taxon>
        <taxon>Actinomycetes</taxon>
        <taxon>Actinomycetes incertae sedis</taxon>
        <taxon>ac1 cluster</taxon>
    </lineage>
</organism>
<dbReference type="AlphaFoldDB" id="A0A0R2P865"/>
<evidence type="ECO:0000313" key="3">
    <source>
        <dbReference type="EMBL" id="KRO32147.1"/>
    </source>
</evidence>
<proteinExistence type="predicted"/>
<sequence length="188" mass="20349">MKKTLLVLALLLTNLSPSAAAPIYAYPVVGCETIYGKYHHDYPASDIKAELGCAFVAPIGGVIQDVSRKDRWSGKTNLGQHRGGRSISLIGDDGVRYYGSHLSKVMKGIKPGLRVEVGQKLGEIGTSGSARGIPRPHLHFGISYQTEPGDWEIRRGVVAPWRYLDAWKVGKDRSPAKAVAKAKAKAGR</sequence>
<dbReference type="Pfam" id="PF01551">
    <property type="entry name" value="Peptidase_M23"/>
    <property type="match status" value="1"/>
</dbReference>
<dbReference type="Gene3D" id="2.70.70.10">
    <property type="entry name" value="Glucose Permease (Domain IIA)"/>
    <property type="match status" value="1"/>
</dbReference>
<evidence type="ECO:0000259" key="2">
    <source>
        <dbReference type="Pfam" id="PF01551"/>
    </source>
</evidence>
<feature type="signal peptide" evidence="1">
    <location>
        <begin position="1"/>
        <end position="20"/>
    </location>
</feature>
<evidence type="ECO:0000313" key="4">
    <source>
        <dbReference type="Proteomes" id="UP000054017"/>
    </source>
</evidence>
<dbReference type="InterPro" id="IPR016047">
    <property type="entry name" value="M23ase_b-sheet_dom"/>
</dbReference>
<dbReference type="SUPFAM" id="SSF51261">
    <property type="entry name" value="Duplicated hybrid motif"/>
    <property type="match status" value="1"/>
</dbReference>
<comment type="caution">
    <text evidence="3">The sequence shown here is derived from an EMBL/GenBank/DDBJ whole genome shotgun (WGS) entry which is preliminary data.</text>
</comment>
<dbReference type="EMBL" id="LIAX01000184">
    <property type="protein sequence ID" value="KRO32147.1"/>
    <property type="molecule type" value="Genomic_DNA"/>
</dbReference>
<dbReference type="CDD" id="cd12797">
    <property type="entry name" value="M23_peptidase"/>
    <property type="match status" value="1"/>
</dbReference>
<evidence type="ECO:0000256" key="1">
    <source>
        <dbReference type="SAM" id="SignalP"/>
    </source>
</evidence>
<feature type="chain" id="PRO_5006421442" evidence="1">
    <location>
        <begin position="21"/>
        <end position="188"/>
    </location>
</feature>
<keyword evidence="1" id="KW-0732">Signal</keyword>
<accession>A0A0R2P865</accession>